<dbReference type="AlphaFoldDB" id="A0A4Q7PD48"/>
<sequence>MPKHCFNILTFNHPQDELTFYFTDKEQDGLTRVYHTLVPTEVIEKYGEQEHYYTSFEQEIPDFLPVSKPTSLTFQTIINDEGEEKSVPVANSAFSSSILKRYYNSLIHNNFKGKGCLVKPNFVSDTEVWLQSNAQDAEGIYKTFDRFSLKVQFKTVSSSLELLVTFEGKSKIFRIPVSELFEEVPVKAFNWVVYEKGLFRFDELPDAGKREYEKVYPVWNFEIRDALHQETGAPDKSNKYKKFKAAIDKFYARHLNTQEFKSIIPISSNDFIPVEKARIGSVEKNSNRLLFGRQQSHKIPMYGIRDYGPFDLSPSSKIHFFFIIHEEDKPVATTIHKYFNGNLSGFKGLSRFIHTPYHPDKEQAIVFKDRENPWPEIYEEITNRDFDSDIQYLAIYISPISKSVPDKSRRLVYYKLKELLIKKGVSSQVIDPDKVLTNDKYHFSLPNIAIAILAKLNGTPWRLDTKLKNELIVGVGAFKHTEVDIQYIGSAFSFSNTGKFNRFECFQKDQTKELAGSILRAVKDYVSVNSEISRLIIHFYKEMNKDEVEPIEKGLKDLKLKIPVFIVAINKTESSDIVAFDMGWKDLMPVSGTFIKLSYNRFLLFNNTRYPDSEFNSHDGYSFPVKLKISCSNPELVDDYKTVKELIDQVYQFSRMYWKSVRQQNLPVTIKYPEMVAEMLPYFEGNEIPDYGKDNLWFL</sequence>
<name>A0A4Q7PD48_9BACT</name>
<dbReference type="Proteomes" id="UP000292209">
    <property type="component" value="Unassembled WGS sequence"/>
</dbReference>
<proteinExistence type="inferred from homology"/>
<dbReference type="InterPro" id="IPR036397">
    <property type="entry name" value="RNaseH_sf"/>
</dbReference>
<organism evidence="4 5">
    <name type="scientific">Cecembia calidifontis</name>
    <dbReference type="NCBI Taxonomy" id="1187080"/>
    <lineage>
        <taxon>Bacteria</taxon>
        <taxon>Pseudomonadati</taxon>
        <taxon>Bacteroidota</taxon>
        <taxon>Cytophagia</taxon>
        <taxon>Cytophagales</taxon>
        <taxon>Cyclobacteriaceae</taxon>
        <taxon>Cecembia</taxon>
    </lineage>
</organism>
<dbReference type="Gene3D" id="3.40.50.2300">
    <property type="match status" value="1"/>
</dbReference>
<comment type="caution">
    <text evidence="4">The sequence shown here is derived from an EMBL/GenBank/DDBJ whole genome shotgun (WGS) entry which is preliminary data.</text>
</comment>
<dbReference type="SMART" id="SM00950">
    <property type="entry name" value="Piwi"/>
    <property type="match status" value="1"/>
</dbReference>
<dbReference type="Pfam" id="PF02171">
    <property type="entry name" value="Piwi"/>
    <property type="match status" value="1"/>
</dbReference>
<protein>
    <recommendedName>
        <fullName evidence="2">Protein argonaute</fullName>
    </recommendedName>
</protein>
<dbReference type="EMBL" id="SGXG01000001">
    <property type="protein sequence ID" value="RZS97530.1"/>
    <property type="molecule type" value="Genomic_DNA"/>
</dbReference>
<dbReference type="SUPFAM" id="SSF53098">
    <property type="entry name" value="Ribonuclease H-like"/>
    <property type="match status" value="1"/>
</dbReference>
<dbReference type="Gene3D" id="3.30.420.10">
    <property type="entry name" value="Ribonuclease H-like superfamily/Ribonuclease H"/>
    <property type="match status" value="1"/>
</dbReference>
<dbReference type="RefSeq" id="WP_130276396.1">
    <property type="nucleotide sequence ID" value="NZ_SGXG01000001.1"/>
</dbReference>
<dbReference type="OrthoDB" id="1388275at2"/>
<evidence type="ECO:0000313" key="5">
    <source>
        <dbReference type="Proteomes" id="UP000292209"/>
    </source>
</evidence>
<dbReference type="GO" id="GO:0003676">
    <property type="term" value="F:nucleic acid binding"/>
    <property type="evidence" value="ECO:0007669"/>
    <property type="project" value="InterPro"/>
</dbReference>
<gene>
    <name evidence="4" type="ORF">BC751_3142</name>
</gene>
<evidence type="ECO:0000259" key="3">
    <source>
        <dbReference type="SMART" id="SM00950"/>
    </source>
</evidence>
<dbReference type="InterPro" id="IPR012337">
    <property type="entry name" value="RNaseH-like_sf"/>
</dbReference>
<evidence type="ECO:0000313" key="4">
    <source>
        <dbReference type="EMBL" id="RZS97530.1"/>
    </source>
</evidence>
<evidence type="ECO:0000256" key="1">
    <source>
        <dbReference type="ARBA" id="ARBA00035012"/>
    </source>
</evidence>
<dbReference type="InterPro" id="IPR003165">
    <property type="entry name" value="Piwi"/>
</dbReference>
<reference evidence="4 5" key="1">
    <citation type="submission" date="2019-02" db="EMBL/GenBank/DDBJ databases">
        <title>Genomic Encyclopedia of Archaeal and Bacterial Type Strains, Phase II (KMG-II): from individual species to whole genera.</title>
        <authorList>
            <person name="Goeker M."/>
        </authorList>
    </citation>
    <scope>NUCLEOTIDE SEQUENCE [LARGE SCALE GENOMIC DNA]</scope>
    <source>
        <strain evidence="4 5">DSM 21411</strain>
    </source>
</reference>
<comment type="similarity">
    <text evidence="1">Belongs to the argonaute family. Long pAgo subfamily.</text>
</comment>
<feature type="domain" description="Piwi" evidence="3">
    <location>
        <begin position="393"/>
        <end position="685"/>
    </location>
</feature>
<keyword evidence="5" id="KW-1185">Reference proteome</keyword>
<evidence type="ECO:0000256" key="2">
    <source>
        <dbReference type="ARBA" id="ARBA00035032"/>
    </source>
</evidence>
<accession>A0A4Q7PD48</accession>